<feature type="region of interest" description="Disordered" evidence="1">
    <location>
        <begin position="1"/>
        <end position="112"/>
    </location>
</feature>
<dbReference type="RefSeq" id="XP_010460019.1">
    <property type="nucleotide sequence ID" value="XM_010461717.2"/>
</dbReference>
<dbReference type="GeneID" id="104740967"/>
<evidence type="ECO:0000313" key="2">
    <source>
        <dbReference type="Proteomes" id="UP000694864"/>
    </source>
</evidence>
<proteinExistence type="predicted"/>
<dbReference type="Proteomes" id="UP000694864">
    <property type="component" value="Chromosome 14"/>
</dbReference>
<evidence type="ECO:0000313" key="5">
    <source>
        <dbReference type="RefSeq" id="XP_019091227.1"/>
    </source>
</evidence>
<feature type="compositionally biased region" description="Basic and acidic residues" evidence="1">
    <location>
        <begin position="1"/>
        <end position="27"/>
    </location>
</feature>
<reference evidence="3 4" key="3">
    <citation type="submission" date="2025-05" db="UniProtKB">
        <authorList>
            <consortium name="RefSeq"/>
        </authorList>
    </citation>
    <scope>IDENTIFICATION</scope>
    <source>
        <tissue evidence="3 4">Leaf</tissue>
    </source>
</reference>
<evidence type="ECO:0000313" key="3">
    <source>
        <dbReference type="RefSeq" id="XP_010460019.1"/>
    </source>
</evidence>
<evidence type="ECO:0000256" key="1">
    <source>
        <dbReference type="SAM" id="MobiDB-lite"/>
    </source>
</evidence>
<dbReference type="RefSeq" id="XP_010460020.1">
    <property type="nucleotide sequence ID" value="XM_010461718.2"/>
</dbReference>
<gene>
    <name evidence="3 4 5" type="primary">LOC104740967</name>
</gene>
<accession>A0ABM1QWT9</accession>
<dbReference type="RefSeq" id="XP_019091227.1">
    <property type="nucleotide sequence ID" value="XM_019235682.1"/>
</dbReference>
<evidence type="ECO:0000313" key="4">
    <source>
        <dbReference type="RefSeq" id="XP_010460020.1"/>
    </source>
</evidence>
<reference evidence="2" key="1">
    <citation type="journal article" date="1997" name="Nucleic Acids Res.">
        <title>tRNAscan-SE: a program for improved detection of transfer RNA genes in genomic sequence.</title>
        <authorList>
            <person name="Lowe T.M."/>
            <person name="Eddy S.R."/>
        </authorList>
    </citation>
    <scope>NUCLEOTIDE SEQUENCE [LARGE SCALE GENOMIC DNA]</scope>
    <source>
        <strain evidence="2">r\DH55</strain>
    </source>
</reference>
<organism evidence="2 5">
    <name type="scientific">Camelina sativa</name>
    <name type="common">False flax</name>
    <name type="synonym">Myagrum sativum</name>
    <dbReference type="NCBI Taxonomy" id="90675"/>
    <lineage>
        <taxon>Eukaryota</taxon>
        <taxon>Viridiplantae</taxon>
        <taxon>Streptophyta</taxon>
        <taxon>Embryophyta</taxon>
        <taxon>Tracheophyta</taxon>
        <taxon>Spermatophyta</taxon>
        <taxon>Magnoliopsida</taxon>
        <taxon>eudicotyledons</taxon>
        <taxon>Gunneridae</taxon>
        <taxon>Pentapetalae</taxon>
        <taxon>rosids</taxon>
        <taxon>malvids</taxon>
        <taxon>Brassicales</taxon>
        <taxon>Brassicaceae</taxon>
        <taxon>Camelineae</taxon>
        <taxon>Camelina</taxon>
    </lineage>
</organism>
<feature type="compositionally biased region" description="Acidic residues" evidence="1">
    <location>
        <begin position="36"/>
        <end position="81"/>
    </location>
</feature>
<sequence>MAKAEQLRAEIEQMEKVTDKGDEELYNKLDMAYASSDEETDEEEDDDVDAFSETYAEGEDGENVAEGELSDTDDEDWDSNESETGFGDDSAVLDAEDLQSKSKDLPSNKVRL</sequence>
<keyword evidence="2" id="KW-1185">Reference proteome</keyword>
<name>A0ABM1QWT9_CAMSA</name>
<reference evidence="2" key="2">
    <citation type="journal article" date="2014" name="Nat. Commun.">
        <title>The emerging biofuel crop Camelina sativa retains a highly undifferentiated hexaploid genome structure.</title>
        <authorList>
            <person name="Kagale S."/>
            <person name="Koh C."/>
            <person name="Nixon J."/>
            <person name="Bollina V."/>
            <person name="Clarke W.E."/>
            <person name="Tuteja R."/>
            <person name="Spillane C."/>
            <person name="Robinson S.J."/>
            <person name="Links M.G."/>
            <person name="Clarke C."/>
            <person name="Higgins E.E."/>
            <person name="Huebert T."/>
            <person name="Sharpe A.G."/>
            <person name="Parkin I.A."/>
        </authorList>
    </citation>
    <scope>NUCLEOTIDE SEQUENCE [LARGE SCALE GENOMIC DNA]</scope>
    <source>
        <strain evidence="2">r\DH55</strain>
    </source>
</reference>
<protein>
    <submittedName>
        <fullName evidence="3 4">CRM-domain containing factor CFM3A, chloroplastic/mitochondrial-like</fullName>
    </submittedName>
</protein>